<proteinExistence type="predicted"/>
<evidence type="ECO:0008006" key="8">
    <source>
        <dbReference type="Google" id="ProtNLM"/>
    </source>
</evidence>
<dbReference type="PANTHER" id="PTHR24198">
    <property type="entry name" value="ANKYRIN REPEAT AND PROTEIN KINASE DOMAIN-CONTAINING PROTEIN"/>
    <property type="match status" value="1"/>
</dbReference>
<dbReference type="InterPro" id="IPR036770">
    <property type="entry name" value="Ankyrin_rpt-contain_sf"/>
</dbReference>
<dbReference type="Gene3D" id="1.25.40.20">
    <property type="entry name" value="Ankyrin repeat-containing domain"/>
    <property type="match status" value="3"/>
</dbReference>
<feature type="repeat" description="ANK" evidence="3">
    <location>
        <begin position="284"/>
        <end position="316"/>
    </location>
</feature>
<feature type="transmembrane region" description="Helical" evidence="5">
    <location>
        <begin position="1283"/>
        <end position="1311"/>
    </location>
</feature>
<dbReference type="SMART" id="SM00248">
    <property type="entry name" value="ANK"/>
    <property type="match status" value="11"/>
</dbReference>
<feature type="repeat" description="ANK" evidence="3">
    <location>
        <begin position="426"/>
        <end position="458"/>
    </location>
</feature>
<feature type="region of interest" description="Disordered" evidence="4">
    <location>
        <begin position="782"/>
        <end position="806"/>
    </location>
</feature>
<evidence type="ECO:0000256" key="1">
    <source>
        <dbReference type="ARBA" id="ARBA00022737"/>
    </source>
</evidence>
<reference evidence="6" key="2">
    <citation type="submission" date="2023-07" db="EMBL/GenBank/DDBJ databases">
        <authorList>
            <consortium name="Lawrence Berkeley National Laboratory"/>
            <person name="Haridas S."/>
            <person name="Hensen N."/>
            <person name="Bonometti L."/>
            <person name="Westerberg I."/>
            <person name="Brannstrom I.O."/>
            <person name="Guillou S."/>
            <person name="Cros-Aarteil S."/>
            <person name="Calhoun S."/>
            <person name="Kuo A."/>
            <person name="Mondo S."/>
            <person name="Pangilinan J."/>
            <person name="Riley R."/>
            <person name="LaButti K."/>
            <person name="Andreopoulos B."/>
            <person name="Lipzen A."/>
            <person name="Chen C."/>
            <person name="Yanf M."/>
            <person name="Daum C."/>
            <person name="Ng V."/>
            <person name="Clum A."/>
            <person name="Steindorff A."/>
            <person name="Ohm R."/>
            <person name="Martin F."/>
            <person name="Silar P."/>
            <person name="Natvig D."/>
            <person name="Lalanne C."/>
            <person name="Gautier V."/>
            <person name="Ament-velasquez S.L."/>
            <person name="Kruys A."/>
            <person name="Hutchinson M.I."/>
            <person name="Powell A.J."/>
            <person name="Barry K."/>
            <person name="Miller A.N."/>
            <person name="Grigoriev I.V."/>
            <person name="Debuchy R."/>
            <person name="Gladieux P."/>
            <person name="Thoren M.H."/>
            <person name="Johannesson H."/>
        </authorList>
    </citation>
    <scope>NUCLEOTIDE SEQUENCE</scope>
    <source>
        <strain evidence="6">FGSC 1904</strain>
    </source>
</reference>
<dbReference type="PROSITE" id="PS50088">
    <property type="entry name" value="ANK_REPEAT"/>
    <property type="match status" value="2"/>
</dbReference>
<evidence type="ECO:0000313" key="6">
    <source>
        <dbReference type="EMBL" id="KAK3400329.1"/>
    </source>
</evidence>
<evidence type="ECO:0000256" key="5">
    <source>
        <dbReference type="SAM" id="Phobius"/>
    </source>
</evidence>
<feature type="compositionally biased region" description="Basic and acidic residues" evidence="4">
    <location>
        <begin position="1040"/>
        <end position="1055"/>
    </location>
</feature>
<dbReference type="Proteomes" id="UP001281003">
    <property type="component" value="Unassembled WGS sequence"/>
</dbReference>
<keyword evidence="7" id="KW-1185">Reference proteome</keyword>
<reference evidence="6" key="1">
    <citation type="journal article" date="2023" name="Mol. Phylogenet. Evol.">
        <title>Genome-scale phylogeny and comparative genomics of the fungal order Sordariales.</title>
        <authorList>
            <person name="Hensen N."/>
            <person name="Bonometti L."/>
            <person name="Westerberg I."/>
            <person name="Brannstrom I.O."/>
            <person name="Guillou S."/>
            <person name="Cros-Aarteil S."/>
            <person name="Calhoun S."/>
            <person name="Haridas S."/>
            <person name="Kuo A."/>
            <person name="Mondo S."/>
            <person name="Pangilinan J."/>
            <person name="Riley R."/>
            <person name="LaButti K."/>
            <person name="Andreopoulos B."/>
            <person name="Lipzen A."/>
            <person name="Chen C."/>
            <person name="Yan M."/>
            <person name="Daum C."/>
            <person name="Ng V."/>
            <person name="Clum A."/>
            <person name="Steindorff A."/>
            <person name="Ohm R.A."/>
            <person name="Martin F."/>
            <person name="Silar P."/>
            <person name="Natvig D.O."/>
            <person name="Lalanne C."/>
            <person name="Gautier V."/>
            <person name="Ament-Velasquez S.L."/>
            <person name="Kruys A."/>
            <person name="Hutchinson M.I."/>
            <person name="Powell A.J."/>
            <person name="Barry K."/>
            <person name="Miller A.N."/>
            <person name="Grigoriev I.V."/>
            <person name="Debuchy R."/>
            <person name="Gladieux P."/>
            <person name="Hiltunen Thoren M."/>
            <person name="Johannesson H."/>
        </authorList>
    </citation>
    <scope>NUCLEOTIDE SEQUENCE</scope>
    <source>
        <strain evidence="6">FGSC 1904</strain>
    </source>
</reference>
<feature type="transmembrane region" description="Helical" evidence="5">
    <location>
        <begin position="1331"/>
        <end position="1351"/>
    </location>
</feature>
<feature type="transmembrane region" description="Helical" evidence="5">
    <location>
        <begin position="1530"/>
        <end position="1548"/>
    </location>
</feature>
<feature type="compositionally biased region" description="Basic residues" evidence="4">
    <location>
        <begin position="1056"/>
        <end position="1065"/>
    </location>
</feature>
<dbReference type="SUPFAM" id="SSF48403">
    <property type="entry name" value="Ankyrin repeat"/>
    <property type="match status" value="3"/>
</dbReference>
<name>A0AAE0UEC2_SORBR</name>
<dbReference type="PANTHER" id="PTHR24198:SF165">
    <property type="entry name" value="ANKYRIN REPEAT-CONTAINING PROTEIN-RELATED"/>
    <property type="match status" value="1"/>
</dbReference>
<sequence>MVTLDTLPTELILAIGGLLNRRDLASLIRVSRSCCRSLTEQLYDLKGRHVAVRWAIDNGSCLVLKTALLYCPDTDARDTLINTPMPDTASWDRWATPLARASYGGHIDVVSCLLDHGAVQSPVSFRLCSCVNLQRMFRGFDPETALNDNIPDEELHEIPPWYPLHYAICSKNEEVALLLINRGAPLLACGGHLRITALQSAVANGCLKVVQRLAKRYRELIQGPVLTAPHEAEVDCPPDPRATDAHLYTAMHYLTLCSRPEYVRDICLYLMDLGVPLNTPWGSMAMSPLLMACAMGNFNVATTFVQLGADLRRRDPTPQGHPQQEEEAVLQEHRQRNAAYVYAALGVKYRSAKQRGVAGRSGGKAQWELERQNFIRVFIQHNGKVNEPVAQAGDTPLARAADRGLVPEIRMLVSEGGAVVDRPDAFQITPLCKAAMRGGVAAVEALLEAGADPNVSLRMGQSTTLQIISGMISLPGYEVIIKSLLRYGTRVGRLGQRYPNNYDQTHLISLINRILERVDCTETLILDTILAHSTETNISRGCWQYAAEVALRLNKKGDSKKPGHAGICSLLGIFGTKVGYTFDDSRLCSIVKQLVKRGHPENISCLWLLGRRTYRPRAISPPLKIVHTLSGTFTPAAMLAFTLAFSDKSALPMVTQLLADNDIGVTGRIECLSTKPTLLHLACVNGDWGSAGLLIARGCSATAVNGCLLTPLAEAAAGGYRKLVEAMMDCTSADPHKSYRILSETTALLQAQMATQGDFLRPPPGTKLSQFVVSELIKLQGPPLGDPEPDTSNQHSNDPSLGKQSARNRHTTHLYGFSALEAACHEGHADVVKAILKRYPFGHPIVQAQPGFMHVKPSFSCLTDAALNGHWDVMHVLLRHGADPNQGILHDCLDLTPFHICVDALVHTVRLYNVQSETLLAEQQRQPPGGHFNNQPPDLYHPKVLMIDKRIQHIASVIAHLKSKGMREEPSDNAAFRAVHKLEGEPIPHKPMELLRKLMNPEEEGYMGGRFMEHHAASVTSKFRLAEKGTGIVLVVEEKKKEEEAKKRKDEGDGKPKKKKKKKGHSGSDGQSSLSGQETGLPSSTRGGYTKSPPPTPGLFAPSPGPGSSSRTRGTTPGARPSPSPDTRPRRTSLIAQLQTRRSSGLLGFAGKSLAILLLLFFLSTGAYGGMITGFGNGFFAALTKIKTGHPSEVVGYEAKREFTGVEAVDKVLLTLVTFFAAWLDAGDPVEELGSGPWMVGSKRGGRTWDVDVPLWAAMVQFAGAWALVSLEGARRGNKGRVVGWTVFWGMGMQLVSYTIAGPIYFIISLLTSPVASGSDVDALAVNEGEMTVLPVCVTMAFLVPAFMMGLPSPRVIPQPEHQNWMATWQVFPILQANLMFFLKGLFGSASSASSEGNSAKVTMPLARKPVGASPVYKFTMGLCVVAQMGFLVIALTPPTALPADLAASYPWLSAMLKEVDIGSAIPRALWDPPYIDVSSLEKIRMAWLAPLAKHFLQWDVYSGNSGLLTWAAYQYWAAGVGGGKRFVKALTWLVLGGPVAMAAYLLWERDEAAIERDDDRGRRRSR</sequence>
<protein>
    <recommendedName>
        <fullName evidence="8">Ankyrin</fullName>
    </recommendedName>
</protein>
<evidence type="ECO:0000256" key="3">
    <source>
        <dbReference type="PROSITE-ProRule" id="PRU00023"/>
    </source>
</evidence>
<evidence type="ECO:0000256" key="2">
    <source>
        <dbReference type="ARBA" id="ARBA00023043"/>
    </source>
</evidence>
<feature type="compositionally biased region" description="Low complexity" evidence="4">
    <location>
        <begin position="1106"/>
        <end position="1119"/>
    </location>
</feature>
<organism evidence="6 7">
    <name type="scientific">Sordaria brevicollis</name>
    <dbReference type="NCBI Taxonomy" id="83679"/>
    <lineage>
        <taxon>Eukaryota</taxon>
        <taxon>Fungi</taxon>
        <taxon>Dikarya</taxon>
        <taxon>Ascomycota</taxon>
        <taxon>Pezizomycotina</taxon>
        <taxon>Sordariomycetes</taxon>
        <taxon>Sordariomycetidae</taxon>
        <taxon>Sordariales</taxon>
        <taxon>Sordariaceae</taxon>
        <taxon>Sordaria</taxon>
    </lineage>
</organism>
<feature type="transmembrane region" description="Helical" evidence="5">
    <location>
        <begin position="1416"/>
        <end position="1436"/>
    </location>
</feature>
<keyword evidence="5" id="KW-0812">Transmembrane</keyword>
<evidence type="ECO:0000256" key="4">
    <source>
        <dbReference type="SAM" id="MobiDB-lite"/>
    </source>
</evidence>
<dbReference type="InterPro" id="IPR002110">
    <property type="entry name" value="Ankyrin_rpt"/>
</dbReference>
<feature type="compositionally biased region" description="Polar residues" evidence="4">
    <location>
        <begin position="1077"/>
        <end position="1087"/>
    </location>
</feature>
<keyword evidence="2 3" id="KW-0040">ANK repeat</keyword>
<keyword evidence="1" id="KW-0677">Repeat</keyword>
<keyword evidence="5" id="KW-0472">Membrane</keyword>
<dbReference type="EMBL" id="JAUTDP010000004">
    <property type="protein sequence ID" value="KAK3400329.1"/>
    <property type="molecule type" value="Genomic_DNA"/>
</dbReference>
<comment type="caution">
    <text evidence="6">The sequence shown here is derived from an EMBL/GenBank/DDBJ whole genome shotgun (WGS) entry which is preliminary data.</text>
</comment>
<keyword evidence="5" id="KW-1133">Transmembrane helix</keyword>
<evidence type="ECO:0000313" key="7">
    <source>
        <dbReference type="Proteomes" id="UP001281003"/>
    </source>
</evidence>
<gene>
    <name evidence="6" type="ORF">B0T20DRAFT_373917</name>
</gene>
<dbReference type="Pfam" id="PF12796">
    <property type="entry name" value="Ank_2"/>
    <property type="match status" value="1"/>
</dbReference>
<dbReference type="Pfam" id="PF00023">
    <property type="entry name" value="Ank"/>
    <property type="match status" value="2"/>
</dbReference>
<feature type="region of interest" description="Disordered" evidence="4">
    <location>
        <begin position="1040"/>
        <end position="1131"/>
    </location>
</feature>
<feature type="compositionally biased region" description="Polar residues" evidence="4">
    <location>
        <begin position="790"/>
        <end position="805"/>
    </location>
</feature>
<accession>A0AAE0UEC2</accession>